<dbReference type="RefSeq" id="WP_207259388.1">
    <property type="nucleotide sequence ID" value="NZ_JAFMPP010000022.1"/>
</dbReference>
<dbReference type="AlphaFoldDB" id="A0A939JVQ9"/>
<proteinExistence type="predicted"/>
<evidence type="ECO:0000256" key="1">
    <source>
        <dbReference type="SAM" id="MobiDB-lite"/>
    </source>
</evidence>
<keyword evidence="2" id="KW-0732">Signal</keyword>
<accession>A0A939JVQ9</accession>
<dbReference type="Proteomes" id="UP000664122">
    <property type="component" value="Unassembled WGS sequence"/>
</dbReference>
<sequence length="141" mass="14721">METAIRRLIAFVALIALPLPAVAQPYDPGPGISVPGSSMAGQRIGGAPVIKRKGIPNAKIFGDTVEERAYGRPYDNSYLHPKVPRGASGFGEAERAARDGDARLSPDAAEDFARGGPNAIGASGVARGRSLGHRSQTPPHR</sequence>
<gene>
    <name evidence="3" type="ORF">J1C48_18020</name>
</gene>
<feature type="region of interest" description="Disordered" evidence="1">
    <location>
        <begin position="73"/>
        <end position="141"/>
    </location>
</feature>
<evidence type="ECO:0000256" key="2">
    <source>
        <dbReference type="SAM" id="SignalP"/>
    </source>
</evidence>
<feature type="chain" id="PRO_5037704528" evidence="2">
    <location>
        <begin position="24"/>
        <end position="141"/>
    </location>
</feature>
<dbReference type="EMBL" id="JAFMPP010000022">
    <property type="protein sequence ID" value="MBO0664475.1"/>
    <property type="molecule type" value="Genomic_DNA"/>
</dbReference>
<comment type="caution">
    <text evidence="3">The sequence shown here is derived from an EMBL/GenBank/DDBJ whole genome shotgun (WGS) entry which is preliminary data.</text>
</comment>
<keyword evidence="4" id="KW-1185">Reference proteome</keyword>
<organism evidence="3 4">
    <name type="scientific">Jiella flava</name>
    <dbReference type="NCBI Taxonomy" id="2816857"/>
    <lineage>
        <taxon>Bacteria</taxon>
        <taxon>Pseudomonadati</taxon>
        <taxon>Pseudomonadota</taxon>
        <taxon>Alphaproteobacteria</taxon>
        <taxon>Hyphomicrobiales</taxon>
        <taxon>Aurantimonadaceae</taxon>
        <taxon>Jiella</taxon>
    </lineage>
</organism>
<name>A0A939JVQ9_9HYPH</name>
<feature type="compositionally biased region" description="Basic and acidic residues" evidence="1">
    <location>
        <begin position="92"/>
        <end position="104"/>
    </location>
</feature>
<evidence type="ECO:0000313" key="4">
    <source>
        <dbReference type="Proteomes" id="UP000664122"/>
    </source>
</evidence>
<reference evidence="3" key="1">
    <citation type="submission" date="2021-03" db="EMBL/GenBank/DDBJ databases">
        <title>Whole genome sequence of Jiella sp. CQZ9-1.</title>
        <authorList>
            <person name="Tuo L."/>
        </authorList>
    </citation>
    <scope>NUCLEOTIDE SEQUENCE</scope>
    <source>
        <strain evidence="3">CQZ9-1</strain>
    </source>
</reference>
<protein>
    <submittedName>
        <fullName evidence="3">Uncharacterized protein</fullName>
    </submittedName>
</protein>
<evidence type="ECO:0000313" key="3">
    <source>
        <dbReference type="EMBL" id="MBO0664475.1"/>
    </source>
</evidence>
<feature type="signal peptide" evidence="2">
    <location>
        <begin position="1"/>
        <end position="23"/>
    </location>
</feature>